<dbReference type="PANTHER" id="PTHR35400">
    <property type="entry name" value="SLR1083 PROTEIN"/>
    <property type="match status" value="1"/>
</dbReference>
<dbReference type="CDD" id="cd06260">
    <property type="entry name" value="DUF820-like"/>
    <property type="match status" value="1"/>
</dbReference>
<dbReference type="InterPro" id="IPR008538">
    <property type="entry name" value="Uma2"/>
</dbReference>
<evidence type="ECO:0000259" key="1">
    <source>
        <dbReference type="Pfam" id="PF05685"/>
    </source>
</evidence>
<dbReference type="GO" id="GO:0004519">
    <property type="term" value="F:endonuclease activity"/>
    <property type="evidence" value="ECO:0007669"/>
    <property type="project" value="UniProtKB-KW"/>
</dbReference>
<protein>
    <submittedName>
        <fullName evidence="2">Uma2 family endonuclease</fullName>
    </submittedName>
</protein>
<evidence type="ECO:0000313" key="3">
    <source>
        <dbReference type="Proteomes" id="UP001054846"/>
    </source>
</evidence>
<gene>
    <name evidence="2" type="ORF">ISF26_20290</name>
</gene>
<dbReference type="PANTHER" id="PTHR35400:SF1">
    <property type="entry name" value="SLR1083 PROTEIN"/>
    <property type="match status" value="1"/>
</dbReference>
<dbReference type="InterPro" id="IPR011335">
    <property type="entry name" value="Restrct_endonuc-II-like"/>
</dbReference>
<reference evidence="2 3" key="1">
    <citation type="journal article" date="2021" name="Genome Biol. Evol.">
        <title>Complete Genome Sequencing of a Novel Gloeobacter Species from a Waterfall Cave in Mexico.</title>
        <authorList>
            <person name="Saw J.H."/>
            <person name="Cardona T."/>
            <person name="Montejano G."/>
        </authorList>
    </citation>
    <scope>NUCLEOTIDE SEQUENCE [LARGE SCALE GENOMIC DNA]</scope>
    <source>
        <strain evidence="2">MG652769</strain>
    </source>
</reference>
<dbReference type="InterPro" id="IPR012296">
    <property type="entry name" value="Nuclease_put_TT1808"/>
</dbReference>
<keyword evidence="2" id="KW-0378">Hydrolase</keyword>
<dbReference type="Proteomes" id="UP001054846">
    <property type="component" value="Chromosome"/>
</dbReference>
<dbReference type="SUPFAM" id="SSF52980">
    <property type="entry name" value="Restriction endonuclease-like"/>
    <property type="match status" value="1"/>
</dbReference>
<sequence>MQKGTRAMQTPTFVQDDWMRASWESFLALADNPALAHAKMYYCCGWMRIEMSPVGPAHAEDNNLIAQVVGIFAFSQEIRLKGYVNLTLRKTGLQEAQPDLAYYLENQSPRPARTNNPVDLEQIAAPALAIEISATTLGDDTGKKRELYAQLGVGEYWVVNAENTQVILFGPIPGVNSLEPIAASRVLPGLTAARLCEALRLGQSEGDAAAIQYVLDLE</sequence>
<name>A0ABY3PKI2_9CYAN</name>
<keyword evidence="2" id="KW-0540">Nuclease</keyword>
<dbReference type="Pfam" id="PF05685">
    <property type="entry name" value="Uma2"/>
    <property type="match status" value="1"/>
</dbReference>
<feature type="domain" description="Putative restriction endonuclease" evidence="1">
    <location>
        <begin position="23"/>
        <end position="174"/>
    </location>
</feature>
<proteinExistence type="predicted"/>
<dbReference type="Gene3D" id="3.90.1570.10">
    <property type="entry name" value="tt1808, chain A"/>
    <property type="match status" value="1"/>
</dbReference>
<organism evidence="2 3">
    <name type="scientific">Gloeobacter morelensis MG652769</name>
    <dbReference type="NCBI Taxonomy" id="2781736"/>
    <lineage>
        <taxon>Bacteria</taxon>
        <taxon>Bacillati</taxon>
        <taxon>Cyanobacteriota</taxon>
        <taxon>Cyanophyceae</taxon>
        <taxon>Gloeobacterales</taxon>
        <taxon>Gloeobacteraceae</taxon>
        <taxon>Gloeobacter</taxon>
        <taxon>Gloeobacter morelensis</taxon>
    </lineage>
</organism>
<evidence type="ECO:0000313" key="2">
    <source>
        <dbReference type="EMBL" id="UFP94077.1"/>
    </source>
</evidence>
<accession>A0ABY3PKI2</accession>
<dbReference type="EMBL" id="CP063845">
    <property type="protein sequence ID" value="UFP94077.1"/>
    <property type="molecule type" value="Genomic_DNA"/>
</dbReference>
<keyword evidence="2" id="KW-0255">Endonuclease</keyword>
<keyword evidence="3" id="KW-1185">Reference proteome</keyword>